<accession>A0A7J4IZU3</accession>
<dbReference type="GO" id="GO:0015035">
    <property type="term" value="F:protein-disulfide reductase activity"/>
    <property type="evidence" value="ECO:0007669"/>
    <property type="project" value="InterPro"/>
</dbReference>
<dbReference type="Proteomes" id="UP000565078">
    <property type="component" value="Unassembled WGS sequence"/>
</dbReference>
<dbReference type="AlphaFoldDB" id="A0A7J4IZU3"/>
<dbReference type="CDD" id="cd02956">
    <property type="entry name" value="ybbN"/>
    <property type="match status" value="1"/>
</dbReference>
<evidence type="ECO:0000259" key="7">
    <source>
        <dbReference type="PROSITE" id="PS51352"/>
    </source>
</evidence>
<keyword evidence="1" id="KW-0813">Transport</keyword>
<feature type="site" description="Contributes to redox potential value" evidence="5">
    <location>
        <position position="35"/>
    </location>
</feature>
<comment type="caution">
    <text evidence="8">The sequence shown here is derived from an EMBL/GenBank/DDBJ whole genome shotgun (WGS) entry which is preliminary data.</text>
</comment>
<gene>
    <name evidence="8" type="primary">trxA</name>
    <name evidence="8" type="ORF">HA254_07040</name>
</gene>
<dbReference type="Pfam" id="PF00085">
    <property type="entry name" value="Thioredoxin"/>
    <property type="match status" value="1"/>
</dbReference>
<feature type="site" description="Contributes to redox potential value" evidence="5">
    <location>
        <position position="36"/>
    </location>
</feature>
<sequence length="110" mass="12353">MENVKDVNEGNFEKEVIEASFKAPVLVDFWAQWCGPCRMLGPTLEKLAGEFKGRFTLAKLNVDESPSKSAQYSVMSIPNVKMFRDGKVVDEFVGALPEIAVRQWLDEGLK</sequence>
<evidence type="ECO:0000313" key="8">
    <source>
        <dbReference type="EMBL" id="HIH10390.1"/>
    </source>
</evidence>
<feature type="active site" description="Nucleophile" evidence="5">
    <location>
        <position position="37"/>
    </location>
</feature>
<dbReference type="PRINTS" id="PR00421">
    <property type="entry name" value="THIOREDOXIN"/>
</dbReference>
<dbReference type="PIRSF" id="PIRSF000077">
    <property type="entry name" value="Thioredoxin"/>
    <property type="match status" value="1"/>
</dbReference>
<dbReference type="InterPro" id="IPR005746">
    <property type="entry name" value="Thioredoxin"/>
</dbReference>
<dbReference type="NCBIfam" id="TIGR01068">
    <property type="entry name" value="thioredoxin"/>
    <property type="match status" value="1"/>
</dbReference>
<dbReference type="FunFam" id="3.40.30.10:FF:000001">
    <property type="entry name" value="Thioredoxin"/>
    <property type="match status" value="1"/>
</dbReference>
<evidence type="ECO:0000256" key="2">
    <source>
        <dbReference type="ARBA" id="ARBA00022982"/>
    </source>
</evidence>
<feature type="site" description="Deprotonates C-terminal active site Cys" evidence="5">
    <location>
        <position position="28"/>
    </location>
</feature>
<feature type="disulfide bond" description="Redox-active" evidence="6">
    <location>
        <begin position="34"/>
        <end position="37"/>
    </location>
</feature>
<keyword evidence="4 6" id="KW-0676">Redox-active center</keyword>
<evidence type="ECO:0000256" key="4">
    <source>
        <dbReference type="ARBA" id="ARBA00023284"/>
    </source>
</evidence>
<keyword evidence="2" id="KW-0249">Electron transport</keyword>
<dbReference type="SUPFAM" id="SSF52833">
    <property type="entry name" value="Thioredoxin-like"/>
    <property type="match status" value="1"/>
</dbReference>
<dbReference type="PROSITE" id="PS51352">
    <property type="entry name" value="THIOREDOXIN_2"/>
    <property type="match status" value="1"/>
</dbReference>
<feature type="active site" description="Nucleophile" evidence="5">
    <location>
        <position position="34"/>
    </location>
</feature>
<evidence type="ECO:0000256" key="3">
    <source>
        <dbReference type="ARBA" id="ARBA00023157"/>
    </source>
</evidence>
<dbReference type="InterPro" id="IPR013766">
    <property type="entry name" value="Thioredoxin_domain"/>
</dbReference>
<feature type="domain" description="Thioredoxin" evidence="7">
    <location>
        <begin position="1"/>
        <end position="110"/>
    </location>
</feature>
<proteinExistence type="predicted"/>
<evidence type="ECO:0000313" key="9">
    <source>
        <dbReference type="Proteomes" id="UP000565078"/>
    </source>
</evidence>
<dbReference type="EMBL" id="DUGC01000113">
    <property type="protein sequence ID" value="HIH10390.1"/>
    <property type="molecule type" value="Genomic_DNA"/>
</dbReference>
<dbReference type="InterPro" id="IPR017937">
    <property type="entry name" value="Thioredoxin_CS"/>
</dbReference>
<dbReference type="InterPro" id="IPR036249">
    <property type="entry name" value="Thioredoxin-like_sf"/>
</dbReference>
<dbReference type="GO" id="GO:0045454">
    <property type="term" value="P:cell redox homeostasis"/>
    <property type="evidence" value="ECO:0007669"/>
    <property type="project" value="TreeGrafter"/>
</dbReference>
<dbReference type="PANTHER" id="PTHR45663:SF11">
    <property type="entry name" value="GEO12009P1"/>
    <property type="match status" value="1"/>
</dbReference>
<protein>
    <submittedName>
        <fullName evidence="8">Thioredoxin</fullName>
    </submittedName>
</protein>
<evidence type="ECO:0000256" key="5">
    <source>
        <dbReference type="PIRSR" id="PIRSR000077-1"/>
    </source>
</evidence>
<name>A0A7J4IZU3_9ARCH</name>
<evidence type="ECO:0000256" key="1">
    <source>
        <dbReference type="ARBA" id="ARBA00022448"/>
    </source>
</evidence>
<dbReference type="GO" id="GO:0005829">
    <property type="term" value="C:cytosol"/>
    <property type="evidence" value="ECO:0007669"/>
    <property type="project" value="TreeGrafter"/>
</dbReference>
<keyword evidence="3 6" id="KW-1015">Disulfide bond</keyword>
<dbReference type="PROSITE" id="PS00194">
    <property type="entry name" value="THIOREDOXIN_1"/>
    <property type="match status" value="1"/>
</dbReference>
<reference evidence="9" key="1">
    <citation type="journal article" date="2020" name="bioRxiv">
        <title>A rank-normalized archaeal taxonomy based on genome phylogeny resolves widespread incomplete and uneven classifications.</title>
        <authorList>
            <person name="Rinke C."/>
            <person name="Chuvochina M."/>
            <person name="Mussig A.J."/>
            <person name="Chaumeil P.-A."/>
            <person name="Waite D.W."/>
            <person name="Whitman W.B."/>
            <person name="Parks D.H."/>
            <person name="Hugenholtz P."/>
        </authorList>
    </citation>
    <scope>NUCLEOTIDE SEQUENCE [LARGE SCALE GENOMIC DNA]</scope>
</reference>
<dbReference type="PANTHER" id="PTHR45663">
    <property type="entry name" value="GEO12009P1"/>
    <property type="match status" value="1"/>
</dbReference>
<dbReference type="Gene3D" id="3.40.30.10">
    <property type="entry name" value="Glutaredoxin"/>
    <property type="match status" value="1"/>
</dbReference>
<evidence type="ECO:0000256" key="6">
    <source>
        <dbReference type="PIRSR" id="PIRSR000077-4"/>
    </source>
</evidence>
<organism evidence="8 9">
    <name type="scientific">Candidatus Iainarchaeum sp</name>
    <dbReference type="NCBI Taxonomy" id="3101447"/>
    <lineage>
        <taxon>Archaea</taxon>
        <taxon>Candidatus Iainarchaeota</taxon>
        <taxon>Candidatus Iainarchaeia</taxon>
        <taxon>Candidatus Iainarchaeales</taxon>
        <taxon>Candidatus Iainarchaeaceae</taxon>
        <taxon>Candidatus Iainarchaeum</taxon>
    </lineage>
</organism>